<keyword evidence="3" id="KW-1185">Reference proteome</keyword>
<gene>
    <name evidence="2" type="ORF">FisN_12Lh047</name>
</gene>
<evidence type="ECO:0008006" key="4">
    <source>
        <dbReference type="Google" id="ProtNLM"/>
    </source>
</evidence>
<dbReference type="AlphaFoldDB" id="A0A1Z5KHF9"/>
<protein>
    <recommendedName>
        <fullName evidence="4">TauD/TfdA-like domain-containing protein</fullName>
    </recommendedName>
</protein>
<dbReference type="Proteomes" id="UP000198406">
    <property type="component" value="Unassembled WGS sequence"/>
</dbReference>
<dbReference type="InterPro" id="IPR014955">
    <property type="entry name" value="DUF1826"/>
</dbReference>
<accession>A0A1Z5KHF9</accession>
<dbReference type="EMBL" id="BDSP01000225">
    <property type="protein sequence ID" value="GAX25512.1"/>
    <property type="molecule type" value="Genomic_DNA"/>
</dbReference>
<organism evidence="2 3">
    <name type="scientific">Fistulifera solaris</name>
    <name type="common">Oleaginous diatom</name>
    <dbReference type="NCBI Taxonomy" id="1519565"/>
    <lineage>
        <taxon>Eukaryota</taxon>
        <taxon>Sar</taxon>
        <taxon>Stramenopiles</taxon>
        <taxon>Ochrophyta</taxon>
        <taxon>Bacillariophyta</taxon>
        <taxon>Bacillariophyceae</taxon>
        <taxon>Bacillariophycidae</taxon>
        <taxon>Naviculales</taxon>
        <taxon>Naviculaceae</taxon>
        <taxon>Fistulifera</taxon>
    </lineage>
</organism>
<comment type="caution">
    <text evidence="2">The sequence shown here is derived from an EMBL/GenBank/DDBJ whole genome shotgun (WGS) entry which is preliminary data.</text>
</comment>
<keyword evidence="1" id="KW-0732">Signal</keyword>
<name>A0A1Z5KHF9_FISSO</name>
<proteinExistence type="predicted"/>
<dbReference type="InParanoid" id="A0A1Z5KHF9"/>
<dbReference type="OrthoDB" id="48194at2759"/>
<dbReference type="Pfam" id="PF08856">
    <property type="entry name" value="DUF1826"/>
    <property type="match status" value="1"/>
</dbReference>
<feature type="signal peptide" evidence="1">
    <location>
        <begin position="1"/>
        <end position="24"/>
    </location>
</feature>
<sequence length="266" mass="29967">MRRRPSSFVERALLGMLLLVRSSAFSMIQEPLTKSLSAATLLKSPAEAAKRNVWEVLVPAMWENERYLDVTVHWTSDEGCFLAAEKCVAAIQEQLPIYKRLAWVPRKDDVKKGLASSMQSFVAFCSEHLLLPKGFKARLVCGRGVSSAKCPRWHVDQVPVRYIQTLVGPGCQYLDCQGPLMNLNEITEEDDQPNNAEENTSSSLHDYVDRLIQLHPEYVKQTREGDAVILVGNEWGDRTVQPCIHKSPSGLKPWDGRILFTIDVIC</sequence>
<reference evidence="2 3" key="1">
    <citation type="journal article" date="2015" name="Plant Cell">
        <title>Oil accumulation by the oleaginous diatom Fistulifera solaris as revealed by the genome and transcriptome.</title>
        <authorList>
            <person name="Tanaka T."/>
            <person name="Maeda Y."/>
            <person name="Veluchamy A."/>
            <person name="Tanaka M."/>
            <person name="Abida H."/>
            <person name="Marechal E."/>
            <person name="Bowler C."/>
            <person name="Muto M."/>
            <person name="Sunaga Y."/>
            <person name="Tanaka M."/>
            <person name="Yoshino T."/>
            <person name="Taniguchi T."/>
            <person name="Fukuda Y."/>
            <person name="Nemoto M."/>
            <person name="Matsumoto M."/>
            <person name="Wong P.S."/>
            <person name="Aburatani S."/>
            <person name="Fujibuchi W."/>
        </authorList>
    </citation>
    <scope>NUCLEOTIDE SEQUENCE [LARGE SCALE GENOMIC DNA]</scope>
    <source>
        <strain evidence="2 3">JPCC DA0580</strain>
    </source>
</reference>
<evidence type="ECO:0000313" key="3">
    <source>
        <dbReference type="Proteomes" id="UP000198406"/>
    </source>
</evidence>
<evidence type="ECO:0000256" key="1">
    <source>
        <dbReference type="SAM" id="SignalP"/>
    </source>
</evidence>
<feature type="chain" id="PRO_5012622466" description="TauD/TfdA-like domain-containing protein" evidence="1">
    <location>
        <begin position="25"/>
        <end position="266"/>
    </location>
</feature>
<evidence type="ECO:0000313" key="2">
    <source>
        <dbReference type="EMBL" id="GAX25512.1"/>
    </source>
</evidence>